<proteinExistence type="predicted"/>
<dbReference type="Proteomes" id="UP000887572">
    <property type="component" value="Unplaced"/>
</dbReference>
<name>A0A914HVZ7_GLORO</name>
<evidence type="ECO:0000256" key="1">
    <source>
        <dbReference type="SAM" id="SignalP"/>
    </source>
</evidence>
<feature type="chain" id="PRO_5037433705" evidence="1">
    <location>
        <begin position="23"/>
        <end position="174"/>
    </location>
</feature>
<keyword evidence="2" id="KW-1185">Reference proteome</keyword>
<dbReference type="WBParaSite" id="Gr19_v10_g4279.t1">
    <property type="protein sequence ID" value="Gr19_v10_g4279.t1"/>
    <property type="gene ID" value="Gr19_v10_g4279"/>
</dbReference>
<evidence type="ECO:0000313" key="3">
    <source>
        <dbReference type="WBParaSite" id="Gr19_v10_g4279.t1"/>
    </source>
</evidence>
<feature type="signal peptide" evidence="1">
    <location>
        <begin position="1"/>
        <end position="22"/>
    </location>
</feature>
<protein>
    <submittedName>
        <fullName evidence="3">Secreted protein</fullName>
    </submittedName>
</protein>
<reference evidence="3" key="1">
    <citation type="submission" date="2022-11" db="UniProtKB">
        <authorList>
            <consortium name="WormBaseParasite"/>
        </authorList>
    </citation>
    <scope>IDENTIFICATION</scope>
</reference>
<sequence>MVVHPFVCPLLLSVFFLHFCASLPSDDGIVPSSLLELHQLVDIGEPFGIVLAHWLNASRAPADVGMQAAMRDLRRMERQALIGLAPAGNRRRRKVKKLRAAAPQGRHIMVLEATSPNATNGGRCIISADQAVHFCGFEEEVNEPPIPPPFDGICMQSARSGRVICYPKYEGFVN</sequence>
<keyword evidence="1" id="KW-0732">Signal</keyword>
<organism evidence="2 3">
    <name type="scientific">Globodera rostochiensis</name>
    <name type="common">Golden nematode worm</name>
    <name type="synonym">Heterodera rostochiensis</name>
    <dbReference type="NCBI Taxonomy" id="31243"/>
    <lineage>
        <taxon>Eukaryota</taxon>
        <taxon>Metazoa</taxon>
        <taxon>Ecdysozoa</taxon>
        <taxon>Nematoda</taxon>
        <taxon>Chromadorea</taxon>
        <taxon>Rhabditida</taxon>
        <taxon>Tylenchina</taxon>
        <taxon>Tylenchomorpha</taxon>
        <taxon>Tylenchoidea</taxon>
        <taxon>Heteroderidae</taxon>
        <taxon>Heteroderinae</taxon>
        <taxon>Globodera</taxon>
    </lineage>
</organism>
<evidence type="ECO:0000313" key="2">
    <source>
        <dbReference type="Proteomes" id="UP000887572"/>
    </source>
</evidence>
<dbReference type="AlphaFoldDB" id="A0A914HVZ7"/>
<accession>A0A914HVZ7</accession>